<accession>A0A829D7G5</accession>
<name>A0A829D7G5_LEPIR</name>
<reference evidence="1 2" key="1">
    <citation type="submission" date="2013-02" db="EMBL/GenBank/DDBJ databases">
        <authorList>
            <person name="Harkins D.M."/>
            <person name="Durkin A.S."/>
            <person name="Brinkac L.M."/>
            <person name="Haft D.H."/>
            <person name="Selengut J.D."/>
            <person name="Sanka R."/>
            <person name="DePew J."/>
            <person name="Purushe J."/>
            <person name="Whelen A.C."/>
            <person name="Vinetz J.M."/>
            <person name="Sutton G.G."/>
            <person name="Nierman W.C."/>
            <person name="Fouts D.E."/>
        </authorList>
    </citation>
    <scope>NUCLEOTIDE SEQUENCE [LARGE SCALE GENOMIC DNA]</scope>
    <source>
        <strain evidence="1 2">2002000626</strain>
    </source>
</reference>
<gene>
    <name evidence="1" type="ORF">LEP1GSC029_4253</name>
</gene>
<evidence type="ECO:0000313" key="2">
    <source>
        <dbReference type="Proteomes" id="UP000012329"/>
    </source>
</evidence>
<dbReference type="EMBL" id="AFJL02000113">
    <property type="protein sequence ID" value="EMY04728.1"/>
    <property type="molecule type" value="Genomic_DNA"/>
</dbReference>
<evidence type="ECO:0000313" key="1">
    <source>
        <dbReference type="EMBL" id="EMY04728.1"/>
    </source>
</evidence>
<organism evidence="1 2">
    <name type="scientific">Leptospira interrogans str. 2002000626</name>
    <dbReference type="NCBI Taxonomy" id="996803"/>
    <lineage>
        <taxon>Bacteria</taxon>
        <taxon>Pseudomonadati</taxon>
        <taxon>Spirochaetota</taxon>
        <taxon>Spirochaetia</taxon>
        <taxon>Leptospirales</taxon>
        <taxon>Leptospiraceae</taxon>
        <taxon>Leptospira</taxon>
    </lineage>
</organism>
<comment type="caution">
    <text evidence="1">The sequence shown here is derived from an EMBL/GenBank/DDBJ whole genome shotgun (WGS) entry which is preliminary data.</text>
</comment>
<sequence length="44" mass="5556">MLNRIIYKSLFQNSKEKDQRETFQSIVLNFTYPRTKKFYEYKQM</sequence>
<dbReference type="Proteomes" id="UP000012329">
    <property type="component" value="Unassembled WGS sequence"/>
</dbReference>
<dbReference type="AlphaFoldDB" id="A0A829D7G5"/>
<proteinExistence type="predicted"/>
<protein>
    <submittedName>
        <fullName evidence="1">Uncharacterized protein</fullName>
    </submittedName>
</protein>